<evidence type="ECO:0000256" key="1">
    <source>
        <dbReference type="SAM" id="MobiDB-lite"/>
    </source>
</evidence>
<gene>
    <name evidence="2" type="ORF">GP486_000427</name>
</gene>
<dbReference type="Proteomes" id="UP000750711">
    <property type="component" value="Unassembled WGS sequence"/>
</dbReference>
<protein>
    <submittedName>
        <fullName evidence="2">Uncharacterized protein</fullName>
    </submittedName>
</protein>
<organism evidence="2 3">
    <name type="scientific">Trichoglossum hirsutum</name>
    <dbReference type="NCBI Taxonomy" id="265104"/>
    <lineage>
        <taxon>Eukaryota</taxon>
        <taxon>Fungi</taxon>
        <taxon>Dikarya</taxon>
        <taxon>Ascomycota</taxon>
        <taxon>Pezizomycotina</taxon>
        <taxon>Geoglossomycetes</taxon>
        <taxon>Geoglossales</taxon>
        <taxon>Geoglossaceae</taxon>
        <taxon>Trichoglossum</taxon>
    </lineage>
</organism>
<reference evidence="2" key="1">
    <citation type="submission" date="2021-03" db="EMBL/GenBank/DDBJ databases">
        <title>Comparative genomics and phylogenomic investigation of the class Geoglossomycetes provide insights into ecological specialization and systematics.</title>
        <authorList>
            <person name="Melie T."/>
            <person name="Pirro S."/>
            <person name="Miller A.N."/>
            <person name="Quandt A."/>
        </authorList>
    </citation>
    <scope>NUCLEOTIDE SEQUENCE</scope>
    <source>
        <strain evidence="2">CAQ_001_2017</strain>
    </source>
</reference>
<proteinExistence type="predicted"/>
<evidence type="ECO:0000313" key="2">
    <source>
        <dbReference type="EMBL" id="KAH0566174.1"/>
    </source>
</evidence>
<feature type="compositionally biased region" description="Low complexity" evidence="1">
    <location>
        <begin position="1"/>
        <end position="62"/>
    </location>
</feature>
<keyword evidence="3" id="KW-1185">Reference proteome</keyword>
<comment type="caution">
    <text evidence="2">The sequence shown here is derived from an EMBL/GenBank/DDBJ whole genome shotgun (WGS) entry which is preliminary data.</text>
</comment>
<sequence length="346" mass="36145">MSTSSSASSSREQNTTLTSRSSSATSKSHITSSTTRPSQTGSSSSAKPTPPTTIINAPPMTIKAPSTTAPCQPSGLRHIVASAVVNIPGGDTGISVTIPETDISGDWAVSISNGLVVDPKSYITSWQVDNGPSAIPLSSGNGGAKMNIHWSNPHGATGTKLTLSFKPHDGTISFGITLSGNATCTPTATVVTSTASSSTAPFPNWPTVNGPAGFHLVGVEQDEGGNTKFISIEVVGSANDICATVVNNIDKYGAYGLLGDGAIGKPQFQDTINPKYINSSTTEFYLVEKKVIDGSGSNPLCGVKSQNDFRLTFFSVADSHGPGNFSEFLLRAFAWRFYMYCQRTKC</sequence>
<dbReference type="EMBL" id="JAGHQM010000028">
    <property type="protein sequence ID" value="KAH0566174.1"/>
    <property type="molecule type" value="Genomic_DNA"/>
</dbReference>
<evidence type="ECO:0000313" key="3">
    <source>
        <dbReference type="Proteomes" id="UP000750711"/>
    </source>
</evidence>
<accession>A0A9P8LIR1</accession>
<dbReference type="AlphaFoldDB" id="A0A9P8LIR1"/>
<name>A0A9P8LIR1_9PEZI</name>
<feature type="region of interest" description="Disordered" evidence="1">
    <location>
        <begin position="1"/>
        <end position="70"/>
    </location>
</feature>